<keyword evidence="7" id="KW-1185">Reference proteome</keyword>
<dbReference type="AlphaFoldDB" id="A0A8T2TF93"/>
<evidence type="ECO:0000256" key="1">
    <source>
        <dbReference type="ARBA" id="ARBA00022737"/>
    </source>
</evidence>
<feature type="region of interest" description="Disordered" evidence="4">
    <location>
        <begin position="86"/>
        <end position="107"/>
    </location>
</feature>
<feature type="domain" description="RRM" evidence="5">
    <location>
        <begin position="6"/>
        <end position="82"/>
    </location>
</feature>
<dbReference type="GO" id="GO:0006417">
    <property type="term" value="P:regulation of translation"/>
    <property type="evidence" value="ECO:0007669"/>
    <property type="project" value="TreeGrafter"/>
</dbReference>
<name>A0A8T2TF93_CERRI</name>
<dbReference type="FunFam" id="3.30.70.330:FF:000051">
    <property type="entry name" value="Heterogeneous nuclear ribonucleoprotein 1"/>
    <property type="match status" value="1"/>
</dbReference>
<dbReference type="OMA" id="MNMATNG"/>
<reference evidence="6" key="1">
    <citation type="submission" date="2021-08" db="EMBL/GenBank/DDBJ databases">
        <title>WGS assembly of Ceratopteris richardii.</title>
        <authorList>
            <person name="Marchant D.B."/>
            <person name="Chen G."/>
            <person name="Jenkins J."/>
            <person name="Shu S."/>
            <person name="Leebens-Mack J."/>
            <person name="Grimwood J."/>
            <person name="Schmutz J."/>
            <person name="Soltis P."/>
            <person name="Soltis D."/>
            <person name="Chen Z.-H."/>
        </authorList>
    </citation>
    <scope>NUCLEOTIDE SEQUENCE</scope>
    <source>
        <strain evidence="6">Whitten #5841</strain>
        <tissue evidence="6">Leaf</tissue>
    </source>
</reference>
<dbReference type="OrthoDB" id="1875751at2759"/>
<evidence type="ECO:0000313" key="7">
    <source>
        <dbReference type="Proteomes" id="UP000825935"/>
    </source>
</evidence>
<dbReference type="Gene3D" id="3.30.70.330">
    <property type="match status" value="2"/>
</dbReference>
<feature type="domain" description="RRM" evidence="5">
    <location>
        <begin position="108"/>
        <end position="185"/>
    </location>
</feature>
<dbReference type="InterPro" id="IPR035979">
    <property type="entry name" value="RBD_domain_sf"/>
</dbReference>
<sequence length="455" mass="47509">MEPDQNKVFVGGIAWETSESRLREYFQSFGDVVDAVVMKDRATGRARGFGFVEFADASVAEKVIKEKHSLDGRTVEVKKAVRREDHQMFQRRSAPGDSSPPGNSVRTKKIFVGGLPSTVLEEDLKDFFEQFGTITDAVVMYDHSTQRPRGFGFITFDSEDAVERAVQKNFLELHDKTIEVKKAVPKEFSARFGPGRSSPFGHINTMSPSPNYGALQYLPSPGSGRGSITPYDPPPLYGPPGYGPPGIGYGVAINGGFGGSTYGSGPGYVGAYAMGYGSAPNFVVSPSYGGSGPPASPGYGSAPGGFAGPWGHGGSGYPGTSSPAYGAFGATGANAYANAYANAGWRPAGGVGQALSATSGYTSNKYNDSGYNTNTGYAPRNSSGGQAGYGEGYAAASPYGDSSWRSGDRSSPVAPSQSGSGAAVDPAVYGVTGRQPQRGPDARFRPYSASADRVS</sequence>
<dbReference type="SMART" id="SM00360">
    <property type="entry name" value="RRM"/>
    <property type="match status" value="2"/>
</dbReference>
<feature type="region of interest" description="Disordered" evidence="4">
    <location>
        <begin position="398"/>
        <end position="455"/>
    </location>
</feature>
<dbReference type="PANTHER" id="PTHR48032">
    <property type="entry name" value="RNA-BINDING PROTEIN MUSASHI HOMOLOG RBP6"/>
    <property type="match status" value="1"/>
</dbReference>
<dbReference type="CDD" id="cd12330">
    <property type="entry name" value="RRM2_Hrp1p"/>
    <property type="match status" value="1"/>
</dbReference>
<dbReference type="EMBL" id="CM035419">
    <property type="protein sequence ID" value="KAH7416414.1"/>
    <property type="molecule type" value="Genomic_DNA"/>
</dbReference>
<gene>
    <name evidence="6" type="ORF">KP509_14G090500</name>
</gene>
<accession>A0A8T2TF93</accession>
<organism evidence="6 7">
    <name type="scientific">Ceratopteris richardii</name>
    <name type="common">Triangle waterfern</name>
    <dbReference type="NCBI Taxonomy" id="49495"/>
    <lineage>
        <taxon>Eukaryota</taxon>
        <taxon>Viridiplantae</taxon>
        <taxon>Streptophyta</taxon>
        <taxon>Embryophyta</taxon>
        <taxon>Tracheophyta</taxon>
        <taxon>Polypodiopsida</taxon>
        <taxon>Polypodiidae</taxon>
        <taxon>Polypodiales</taxon>
        <taxon>Pteridineae</taxon>
        <taxon>Pteridaceae</taxon>
        <taxon>Parkerioideae</taxon>
        <taxon>Ceratopteris</taxon>
    </lineage>
</organism>
<feature type="compositionally biased region" description="Low complexity" evidence="4">
    <location>
        <begin position="398"/>
        <end position="411"/>
    </location>
</feature>
<dbReference type="InterPro" id="IPR000504">
    <property type="entry name" value="RRM_dom"/>
</dbReference>
<proteinExistence type="predicted"/>
<dbReference type="Proteomes" id="UP000825935">
    <property type="component" value="Chromosome 14"/>
</dbReference>
<dbReference type="Pfam" id="PF00076">
    <property type="entry name" value="RRM_1"/>
    <property type="match status" value="2"/>
</dbReference>
<dbReference type="GO" id="GO:0003729">
    <property type="term" value="F:mRNA binding"/>
    <property type="evidence" value="ECO:0007669"/>
    <property type="project" value="TreeGrafter"/>
</dbReference>
<dbReference type="SUPFAM" id="SSF54928">
    <property type="entry name" value="RNA-binding domain, RBD"/>
    <property type="match status" value="2"/>
</dbReference>
<dbReference type="PANTHER" id="PTHR48032:SF6">
    <property type="entry name" value="RNA-BINDING (RRM_RBD_RNP MOTIFS) FAMILY PROTEIN"/>
    <property type="match status" value="1"/>
</dbReference>
<evidence type="ECO:0000256" key="3">
    <source>
        <dbReference type="PROSITE-ProRule" id="PRU00176"/>
    </source>
</evidence>
<keyword evidence="2 3" id="KW-0694">RNA-binding</keyword>
<protein>
    <recommendedName>
        <fullName evidence="5">RRM domain-containing protein</fullName>
    </recommendedName>
</protein>
<evidence type="ECO:0000256" key="4">
    <source>
        <dbReference type="SAM" id="MobiDB-lite"/>
    </source>
</evidence>
<keyword evidence="1" id="KW-0677">Repeat</keyword>
<dbReference type="PROSITE" id="PS50102">
    <property type="entry name" value="RRM"/>
    <property type="match status" value="2"/>
</dbReference>
<evidence type="ECO:0000256" key="2">
    <source>
        <dbReference type="ARBA" id="ARBA00022884"/>
    </source>
</evidence>
<comment type="caution">
    <text evidence="6">The sequence shown here is derived from an EMBL/GenBank/DDBJ whole genome shotgun (WGS) entry which is preliminary data.</text>
</comment>
<evidence type="ECO:0000313" key="6">
    <source>
        <dbReference type="EMBL" id="KAH7416414.1"/>
    </source>
</evidence>
<evidence type="ECO:0000259" key="5">
    <source>
        <dbReference type="PROSITE" id="PS50102"/>
    </source>
</evidence>
<dbReference type="InterPro" id="IPR012677">
    <property type="entry name" value="Nucleotide-bd_a/b_plait_sf"/>
</dbReference>